<dbReference type="Gene3D" id="3.40.50.2300">
    <property type="match status" value="1"/>
</dbReference>
<keyword evidence="1" id="KW-0175">Coiled coil</keyword>
<dbReference type="InterPro" id="IPR029787">
    <property type="entry name" value="Nucleotide_cyclase"/>
</dbReference>
<dbReference type="Gene3D" id="3.30.450.20">
    <property type="entry name" value="PAS domain"/>
    <property type="match status" value="1"/>
</dbReference>
<dbReference type="CDD" id="cd01949">
    <property type="entry name" value="GGDEF"/>
    <property type="match status" value="1"/>
</dbReference>
<feature type="coiled-coil region" evidence="1">
    <location>
        <begin position="134"/>
        <end position="161"/>
    </location>
</feature>
<dbReference type="InterPro" id="IPR035965">
    <property type="entry name" value="PAS-like_dom_sf"/>
</dbReference>
<organism evidence="5">
    <name type="scientific">hydrothermal vent metagenome</name>
    <dbReference type="NCBI Taxonomy" id="652676"/>
    <lineage>
        <taxon>unclassified sequences</taxon>
        <taxon>metagenomes</taxon>
        <taxon>ecological metagenomes</taxon>
    </lineage>
</organism>
<evidence type="ECO:0000259" key="2">
    <source>
        <dbReference type="PROSITE" id="PS50110"/>
    </source>
</evidence>
<dbReference type="SUPFAM" id="SSF55785">
    <property type="entry name" value="PYP-like sensor domain (PAS domain)"/>
    <property type="match status" value="1"/>
</dbReference>
<dbReference type="AlphaFoldDB" id="A0A3B0Z7I5"/>
<dbReference type="GO" id="GO:0000160">
    <property type="term" value="P:phosphorelay signal transduction system"/>
    <property type="evidence" value="ECO:0007669"/>
    <property type="project" value="InterPro"/>
</dbReference>
<evidence type="ECO:0000259" key="3">
    <source>
        <dbReference type="PROSITE" id="PS50883"/>
    </source>
</evidence>
<dbReference type="Pfam" id="PF00990">
    <property type="entry name" value="GGDEF"/>
    <property type="match status" value="1"/>
</dbReference>
<accession>A0A3B0Z7I5</accession>
<evidence type="ECO:0000259" key="4">
    <source>
        <dbReference type="PROSITE" id="PS50887"/>
    </source>
</evidence>
<name>A0A3B0Z7I5_9ZZZZ</name>
<dbReference type="Pfam" id="PF00563">
    <property type="entry name" value="EAL"/>
    <property type="match status" value="1"/>
</dbReference>
<dbReference type="Gene3D" id="3.30.70.270">
    <property type="match status" value="1"/>
</dbReference>
<dbReference type="NCBIfam" id="TIGR00254">
    <property type="entry name" value="GGDEF"/>
    <property type="match status" value="1"/>
</dbReference>
<dbReference type="CDD" id="cd00156">
    <property type="entry name" value="REC"/>
    <property type="match status" value="1"/>
</dbReference>
<dbReference type="InterPro" id="IPR000160">
    <property type="entry name" value="GGDEF_dom"/>
</dbReference>
<dbReference type="Gene3D" id="3.20.20.450">
    <property type="entry name" value="EAL domain"/>
    <property type="match status" value="1"/>
</dbReference>
<gene>
    <name evidence="5" type="ORF">MNBD_GAMMA12-1043</name>
</gene>
<dbReference type="EMBL" id="UOFL01000238">
    <property type="protein sequence ID" value="VAW82219.1"/>
    <property type="molecule type" value="Genomic_DNA"/>
</dbReference>
<dbReference type="InterPro" id="IPR001633">
    <property type="entry name" value="EAL_dom"/>
</dbReference>
<feature type="domain" description="EAL" evidence="3">
    <location>
        <begin position="460"/>
        <end position="713"/>
    </location>
</feature>
<dbReference type="PANTHER" id="PTHR33121:SF23">
    <property type="entry name" value="CYCLIC DI-GMP PHOSPHODIESTERASE PDEB"/>
    <property type="match status" value="1"/>
</dbReference>
<dbReference type="InterPro" id="IPR035919">
    <property type="entry name" value="EAL_sf"/>
</dbReference>
<dbReference type="InterPro" id="IPR043128">
    <property type="entry name" value="Rev_trsase/Diguanyl_cyclase"/>
</dbReference>
<dbReference type="PROSITE" id="PS50110">
    <property type="entry name" value="RESPONSE_REGULATORY"/>
    <property type="match status" value="1"/>
</dbReference>
<evidence type="ECO:0000313" key="5">
    <source>
        <dbReference type="EMBL" id="VAW82219.1"/>
    </source>
</evidence>
<dbReference type="InterPro" id="IPR001789">
    <property type="entry name" value="Sig_transdc_resp-reg_receiver"/>
</dbReference>
<dbReference type="SUPFAM" id="SSF55073">
    <property type="entry name" value="Nucleotide cyclase"/>
    <property type="match status" value="1"/>
</dbReference>
<feature type="domain" description="Response regulatory" evidence="2">
    <location>
        <begin position="26"/>
        <end position="142"/>
    </location>
</feature>
<dbReference type="PROSITE" id="PS50883">
    <property type="entry name" value="EAL"/>
    <property type="match status" value="1"/>
</dbReference>
<dbReference type="SUPFAM" id="SSF52172">
    <property type="entry name" value="CheY-like"/>
    <property type="match status" value="1"/>
</dbReference>
<proteinExistence type="predicted"/>
<feature type="domain" description="GGDEF" evidence="4">
    <location>
        <begin position="316"/>
        <end position="449"/>
    </location>
</feature>
<dbReference type="SMART" id="SM00052">
    <property type="entry name" value="EAL"/>
    <property type="match status" value="1"/>
</dbReference>
<dbReference type="CDD" id="cd01948">
    <property type="entry name" value="EAL"/>
    <property type="match status" value="1"/>
</dbReference>
<sequence length="717" mass="80878">MRANAREIYLCLNHKEKKVDNSHSLEVLIIEDSMNDAEVLQNQLRNAGTAVRLHTAEDEDELITLLAKQTLDLAICLINSVEPTLTQLIESIDLAQKDIPILALDEEFDIEQHANALQQGVRDYVTKKNPEHFNAIVKREITDLENRRKLYLAEINVQELEKRCHILLDSSRDAIAYIHEGMHIYANQVYAEQFGFDDVDALDGMPIMDMIAPVDQGEFKKFLKNYDKTENANADLEVKGMRADQKTFDAVMEFSAASIDDEPCTQIIIRIQSNNKELEQKLKYLSKQDILTGLYNRHYFIEELEDAISNAVSGTLCSTVIYLEPDNIKEIKAKVGIHGTDLILSDIAQIITEHTGETIVSARFGDYSFTTLIPGNDVTAVEDTAEEIRFAIEGHISEIDGHSVTYTVSIGISVVCESANDSHDILTKADLACEMMHKAGGNRVHLHNPVTDLQANKDRDEYWHHMIVDSLENNNFMLFYQPIAALQGDTDERYEVLIRMRDSEDKILLPADFMPVAEETGLIQKIDRWVILNAIRNIIERRQSGIETTLFVKISGKSITDETILPWISQVLQKSRLPGNNLVFQITELDAVKHLKFAKVLAAGLTQLNCGFCIENFGNGMNSFQLLKHLDVTFLKIDGGFIHNLSSSAENQSMVKSIVDMAISLEKPVIAEFVEDAGSLTLLWQTGVQFIQGHFLQQPDANMNYDFIGEAEEENLF</sequence>
<dbReference type="SMART" id="SM00267">
    <property type="entry name" value="GGDEF"/>
    <property type="match status" value="1"/>
</dbReference>
<reference evidence="5" key="1">
    <citation type="submission" date="2018-06" db="EMBL/GenBank/DDBJ databases">
        <authorList>
            <person name="Zhirakovskaya E."/>
        </authorList>
    </citation>
    <scope>NUCLEOTIDE SEQUENCE</scope>
</reference>
<dbReference type="InterPro" id="IPR011006">
    <property type="entry name" value="CheY-like_superfamily"/>
</dbReference>
<dbReference type="SUPFAM" id="SSF141868">
    <property type="entry name" value="EAL domain-like"/>
    <property type="match status" value="1"/>
</dbReference>
<dbReference type="GO" id="GO:0071111">
    <property type="term" value="F:cyclic-guanylate-specific phosphodiesterase activity"/>
    <property type="evidence" value="ECO:0007669"/>
    <property type="project" value="InterPro"/>
</dbReference>
<dbReference type="InterPro" id="IPR050706">
    <property type="entry name" value="Cyclic-di-GMP_PDE-like"/>
</dbReference>
<dbReference type="Pfam" id="PF00072">
    <property type="entry name" value="Response_reg"/>
    <property type="match status" value="1"/>
</dbReference>
<protein>
    <submittedName>
        <fullName evidence="5">Uncharacterized protein</fullName>
    </submittedName>
</protein>
<evidence type="ECO:0000256" key="1">
    <source>
        <dbReference type="SAM" id="Coils"/>
    </source>
</evidence>
<dbReference type="PROSITE" id="PS50887">
    <property type="entry name" value="GGDEF"/>
    <property type="match status" value="1"/>
</dbReference>
<dbReference type="PANTHER" id="PTHR33121">
    <property type="entry name" value="CYCLIC DI-GMP PHOSPHODIESTERASE PDEF"/>
    <property type="match status" value="1"/>
</dbReference>